<organism evidence="2 3">
    <name type="scientific">Glossina austeni</name>
    <name type="common">Savannah tsetse fly</name>
    <dbReference type="NCBI Taxonomy" id="7395"/>
    <lineage>
        <taxon>Eukaryota</taxon>
        <taxon>Metazoa</taxon>
        <taxon>Ecdysozoa</taxon>
        <taxon>Arthropoda</taxon>
        <taxon>Hexapoda</taxon>
        <taxon>Insecta</taxon>
        <taxon>Pterygota</taxon>
        <taxon>Neoptera</taxon>
        <taxon>Endopterygota</taxon>
        <taxon>Diptera</taxon>
        <taxon>Brachycera</taxon>
        <taxon>Muscomorpha</taxon>
        <taxon>Hippoboscoidea</taxon>
        <taxon>Glossinidae</taxon>
        <taxon>Glossina</taxon>
    </lineage>
</organism>
<protein>
    <submittedName>
        <fullName evidence="2">PDZ domain-containing protein</fullName>
    </submittedName>
</protein>
<dbReference type="EnsemblMetazoa" id="GAUT014105-RA">
    <property type="protein sequence ID" value="GAUT014105-PA"/>
    <property type="gene ID" value="GAUT014105"/>
</dbReference>
<reference evidence="2" key="1">
    <citation type="submission" date="2020-05" db="UniProtKB">
        <authorList>
            <consortium name="EnsemblMetazoa"/>
        </authorList>
    </citation>
    <scope>IDENTIFICATION</scope>
    <source>
        <strain evidence="2">TTRI</strain>
    </source>
</reference>
<dbReference type="PROSITE" id="PS50106">
    <property type="entry name" value="PDZ"/>
    <property type="match status" value="1"/>
</dbReference>
<dbReference type="InterPro" id="IPR001478">
    <property type="entry name" value="PDZ"/>
</dbReference>
<keyword evidence="3" id="KW-1185">Reference proteome</keyword>
<dbReference type="STRING" id="7395.A0A1A9USQ3"/>
<dbReference type="AlphaFoldDB" id="A0A1A9USQ3"/>
<name>A0A1A9USQ3_GLOAU</name>
<feature type="domain" description="PDZ" evidence="1">
    <location>
        <begin position="149"/>
        <end position="192"/>
    </location>
</feature>
<dbReference type="Gene3D" id="2.30.42.10">
    <property type="match status" value="1"/>
</dbReference>
<evidence type="ECO:0000313" key="3">
    <source>
        <dbReference type="Proteomes" id="UP000078200"/>
    </source>
</evidence>
<dbReference type="Proteomes" id="UP000078200">
    <property type="component" value="Unassembled WGS sequence"/>
</dbReference>
<dbReference type="VEuPathDB" id="VectorBase:GAUT014105"/>
<evidence type="ECO:0000313" key="2">
    <source>
        <dbReference type="EnsemblMetazoa" id="GAUT014105-PA"/>
    </source>
</evidence>
<evidence type="ECO:0000259" key="1">
    <source>
        <dbReference type="PROSITE" id="PS50106"/>
    </source>
</evidence>
<sequence length="262" mass="28478">MNANNIADVSDALSKLSITGDKESIKSLNIRGKVKSSIPRGPKYEQLQQALAAIDKTPTSATSAPSCSSAQHCSTAGTSLLMTRISEMSAYFPGLDVSSFLTEPYLFMQPTIAKPPGTSTASTSARAFGVIIFVKGFPKNCRWFRCRHFNSILADGLVRANGKLRAGDELLEISGERLFDMNHVEVVAISKELPQDAHKQINPTWYRANDIKSYAGLIQQKWYVVTGSYDQGQLLSGCGTTPVFCIAIGIISQNGMTWLAVF</sequence>
<dbReference type="SUPFAM" id="SSF50156">
    <property type="entry name" value="PDZ domain-like"/>
    <property type="match status" value="1"/>
</dbReference>
<proteinExistence type="predicted"/>
<accession>A0A1A9USQ3</accession>
<dbReference type="InterPro" id="IPR036034">
    <property type="entry name" value="PDZ_sf"/>
</dbReference>